<comment type="function">
    <text evidence="10">Phosphorylation of dTMP to form dTDP in both de novo and salvage pathways of dTTP synthesis.</text>
</comment>
<dbReference type="HAMAP" id="MF_00165">
    <property type="entry name" value="Thymidylate_kinase"/>
    <property type="match status" value="1"/>
</dbReference>
<dbReference type="GO" id="GO:0005524">
    <property type="term" value="F:ATP binding"/>
    <property type="evidence" value="ECO:0007669"/>
    <property type="project" value="UniProtKB-UniRule"/>
</dbReference>
<evidence type="ECO:0000256" key="9">
    <source>
        <dbReference type="ARBA" id="ARBA00048743"/>
    </source>
</evidence>
<evidence type="ECO:0000256" key="1">
    <source>
        <dbReference type="ARBA" id="ARBA00009776"/>
    </source>
</evidence>
<protein>
    <recommendedName>
        <fullName evidence="3 10">Thymidylate kinase</fullName>
        <ecNumber evidence="2 10">2.7.4.9</ecNumber>
    </recommendedName>
    <alternativeName>
        <fullName evidence="10">dTMP kinase</fullName>
    </alternativeName>
</protein>
<proteinExistence type="inferred from homology"/>
<evidence type="ECO:0000313" key="13">
    <source>
        <dbReference type="Proteomes" id="UP000824239"/>
    </source>
</evidence>
<dbReference type="GO" id="GO:0006235">
    <property type="term" value="P:dTTP biosynthetic process"/>
    <property type="evidence" value="ECO:0007669"/>
    <property type="project" value="UniProtKB-UniRule"/>
</dbReference>
<evidence type="ECO:0000256" key="3">
    <source>
        <dbReference type="ARBA" id="ARBA00017144"/>
    </source>
</evidence>
<comment type="catalytic activity">
    <reaction evidence="9 10">
        <text>dTMP + ATP = dTDP + ADP</text>
        <dbReference type="Rhea" id="RHEA:13517"/>
        <dbReference type="ChEBI" id="CHEBI:30616"/>
        <dbReference type="ChEBI" id="CHEBI:58369"/>
        <dbReference type="ChEBI" id="CHEBI:63528"/>
        <dbReference type="ChEBI" id="CHEBI:456216"/>
        <dbReference type="EC" id="2.7.4.9"/>
    </reaction>
</comment>
<evidence type="ECO:0000256" key="6">
    <source>
        <dbReference type="ARBA" id="ARBA00022741"/>
    </source>
</evidence>
<dbReference type="Proteomes" id="UP000824239">
    <property type="component" value="Unassembled WGS sequence"/>
</dbReference>
<evidence type="ECO:0000256" key="4">
    <source>
        <dbReference type="ARBA" id="ARBA00022679"/>
    </source>
</evidence>
<feature type="domain" description="Thymidylate kinase-like" evidence="11">
    <location>
        <begin position="7"/>
        <end position="195"/>
    </location>
</feature>
<comment type="caution">
    <text evidence="12">The sequence shown here is derived from an EMBL/GenBank/DDBJ whole genome shotgun (WGS) entry which is preliminary data.</text>
</comment>
<keyword evidence="6 10" id="KW-0547">Nucleotide-binding</keyword>
<reference evidence="12" key="1">
    <citation type="submission" date="2020-10" db="EMBL/GenBank/DDBJ databases">
        <authorList>
            <person name="Gilroy R."/>
        </authorList>
    </citation>
    <scope>NUCLEOTIDE SEQUENCE</scope>
    <source>
        <strain evidence="12">ChiBcec15-4380</strain>
    </source>
</reference>
<dbReference type="InterPro" id="IPR039430">
    <property type="entry name" value="Thymidylate_kin-like_dom"/>
</dbReference>
<name>A0A9D1DIH1_9FIRM</name>
<dbReference type="EC" id="2.7.4.9" evidence="2 10"/>
<sequence length="221" mass="25029">MGKLIVIEGTDGSGKSTQFDLLTRRLEAEGLSFRRLRFPRYDQPSSVLIRMYLGGDFGADPDAVNAYAASTFYAVDRYASFVQDWQRDYQAGGLFLSDRYTTSNAVHQGGKVPPQEREAFFRWLYDLEYDRMGLPKPDLVVLLDMPTDLSQRLLRHREADTHTSADIHEQDAAYLSRCRETAREAAGHYGWAVVSCARDGQLRPVEDIHQEVYALVRAALG</sequence>
<dbReference type="Pfam" id="PF02223">
    <property type="entry name" value="Thymidylate_kin"/>
    <property type="match status" value="1"/>
</dbReference>
<evidence type="ECO:0000313" key="12">
    <source>
        <dbReference type="EMBL" id="HIR51237.1"/>
    </source>
</evidence>
<dbReference type="CDD" id="cd01672">
    <property type="entry name" value="TMPK"/>
    <property type="match status" value="1"/>
</dbReference>
<dbReference type="SUPFAM" id="SSF52540">
    <property type="entry name" value="P-loop containing nucleoside triphosphate hydrolases"/>
    <property type="match status" value="1"/>
</dbReference>
<dbReference type="AlphaFoldDB" id="A0A9D1DIH1"/>
<dbReference type="InterPro" id="IPR018094">
    <property type="entry name" value="Thymidylate_kinase"/>
</dbReference>
<dbReference type="PANTHER" id="PTHR10344:SF4">
    <property type="entry name" value="UMP-CMP KINASE 2, MITOCHONDRIAL"/>
    <property type="match status" value="1"/>
</dbReference>
<keyword evidence="5 10" id="KW-0545">Nucleotide biosynthesis</keyword>
<dbReference type="PANTHER" id="PTHR10344">
    <property type="entry name" value="THYMIDYLATE KINASE"/>
    <property type="match status" value="1"/>
</dbReference>
<evidence type="ECO:0000259" key="11">
    <source>
        <dbReference type="Pfam" id="PF02223"/>
    </source>
</evidence>
<comment type="similarity">
    <text evidence="1 10">Belongs to the thymidylate kinase family.</text>
</comment>
<dbReference type="InterPro" id="IPR027417">
    <property type="entry name" value="P-loop_NTPase"/>
</dbReference>
<dbReference type="Gene3D" id="3.40.50.300">
    <property type="entry name" value="P-loop containing nucleotide triphosphate hydrolases"/>
    <property type="match status" value="1"/>
</dbReference>
<dbReference type="GO" id="GO:0004798">
    <property type="term" value="F:dTMP kinase activity"/>
    <property type="evidence" value="ECO:0007669"/>
    <property type="project" value="UniProtKB-UniRule"/>
</dbReference>
<organism evidence="12 13">
    <name type="scientific">Candidatus Avoscillospira avicola</name>
    <dbReference type="NCBI Taxonomy" id="2840706"/>
    <lineage>
        <taxon>Bacteria</taxon>
        <taxon>Bacillati</taxon>
        <taxon>Bacillota</taxon>
        <taxon>Clostridia</taxon>
        <taxon>Eubacteriales</taxon>
        <taxon>Oscillospiraceae</taxon>
        <taxon>Oscillospiraceae incertae sedis</taxon>
        <taxon>Candidatus Avoscillospira</taxon>
    </lineage>
</organism>
<evidence type="ECO:0000256" key="10">
    <source>
        <dbReference type="HAMAP-Rule" id="MF_00165"/>
    </source>
</evidence>
<keyword evidence="4 10" id="KW-0808">Transferase</keyword>
<gene>
    <name evidence="10" type="primary">tmk</name>
    <name evidence="12" type="ORF">IAA53_08145</name>
</gene>
<evidence type="ECO:0000256" key="8">
    <source>
        <dbReference type="ARBA" id="ARBA00022840"/>
    </source>
</evidence>
<dbReference type="EMBL" id="DVHE01000061">
    <property type="protein sequence ID" value="HIR51237.1"/>
    <property type="molecule type" value="Genomic_DNA"/>
</dbReference>
<feature type="binding site" evidence="10">
    <location>
        <begin position="9"/>
        <end position="16"/>
    </location>
    <ligand>
        <name>ATP</name>
        <dbReference type="ChEBI" id="CHEBI:30616"/>
    </ligand>
</feature>
<evidence type="ECO:0000256" key="2">
    <source>
        <dbReference type="ARBA" id="ARBA00012980"/>
    </source>
</evidence>
<keyword evidence="8 10" id="KW-0067">ATP-binding</keyword>
<evidence type="ECO:0000256" key="7">
    <source>
        <dbReference type="ARBA" id="ARBA00022777"/>
    </source>
</evidence>
<accession>A0A9D1DIH1</accession>
<reference evidence="12" key="2">
    <citation type="journal article" date="2021" name="PeerJ">
        <title>Extensive microbial diversity within the chicken gut microbiome revealed by metagenomics and culture.</title>
        <authorList>
            <person name="Gilroy R."/>
            <person name="Ravi A."/>
            <person name="Getino M."/>
            <person name="Pursley I."/>
            <person name="Horton D.L."/>
            <person name="Alikhan N.F."/>
            <person name="Baker D."/>
            <person name="Gharbi K."/>
            <person name="Hall N."/>
            <person name="Watson M."/>
            <person name="Adriaenssens E.M."/>
            <person name="Foster-Nyarko E."/>
            <person name="Jarju S."/>
            <person name="Secka A."/>
            <person name="Antonio M."/>
            <person name="Oren A."/>
            <person name="Chaudhuri R.R."/>
            <person name="La Ragione R."/>
            <person name="Hildebrand F."/>
            <person name="Pallen M.J."/>
        </authorList>
    </citation>
    <scope>NUCLEOTIDE SEQUENCE</scope>
    <source>
        <strain evidence="12">ChiBcec15-4380</strain>
    </source>
</reference>
<evidence type="ECO:0000256" key="5">
    <source>
        <dbReference type="ARBA" id="ARBA00022727"/>
    </source>
</evidence>
<dbReference type="GO" id="GO:0005829">
    <property type="term" value="C:cytosol"/>
    <property type="evidence" value="ECO:0007669"/>
    <property type="project" value="TreeGrafter"/>
</dbReference>
<dbReference type="GO" id="GO:0006233">
    <property type="term" value="P:dTDP biosynthetic process"/>
    <property type="evidence" value="ECO:0007669"/>
    <property type="project" value="InterPro"/>
</dbReference>
<keyword evidence="7 10" id="KW-0418">Kinase</keyword>
<dbReference type="GO" id="GO:0006227">
    <property type="term" value="P:dUDP biosynthetic process"/>
    <property type="evidence" value="ECO:0007669"/>
    <property type="project" value="TreeGrafter"/>
</dbReference>